<dbReference type="GO" id="GO:0016075">
    <property type="term" value="P:rRNA catabolic process"/>
    <property type="evidence" value="ECO:0007669"/>
    <property type="project" value="TreeGrafter"/>
</dbReference>
<comment type="similarity">
    <text evidence="1">Belongs to the PemK/MazF family.</text>
</comment>
<dbReference type="Proteomes" id="UP000727993">
    <property type="component" value="Unassembled WGS sequence"/>
</dbReference>
<keyword evidence="2" id="KW-1277">Toxin-antitoxin system</keyword>
<name>A0A936ND97_9ACTN</name>
<dbReference type="InterPro" id="IPR011067">
    <property type="entry name" value="Plasmid_toxin/cell-grow_inhib"/>
</dbReference>
<dbReference type="PANTHER" id="PTHR33988:SF2">
    <property type="entry name" value="ENDORIBONUCLEASE MAZF"/>
    <property type="match status" value="1"/>
</dbReference>
<dbReference type="GO" id="GO:0006402">
    <property type="term" value="P:mRNA catabolic process"/>
    <property type="evidence" value="ECO:0007669"/>
    <property type="project" value="TreeGrafter"/>
</dbReference>
<dbReference type="PANTHER" id="PTHR33988">
    <property type="entry name" value="ENDORIBONUCLEASE MAZF-RELATED"/>
    <property type="match status" value="1"/>
</dbReference>
<dbReference type="Pfam" id="PF02452">
    <property type="entry name" value="PemK_toxin"/>
    <property type="match status" value="1"/>
</dbReference>
<evidence type="ECO:0000313" key="3">
    <source>
        <dbReference type="EMBL" id="MBK9297571.1"/>
    </source>
</evidence>
<dbReference type="GO" id="GO:0003677">
    <property type="term" value="F:DNA binding"/>
    <property type="evidence" value="ECO:0007669"/>
    <property type="project" value="InterPro"/>
</dbReference>
<evidence type="ECO:0000313" key="4">
    <source>
        <dbReference type="Proteomes" id="UP000727993"/>
    </source>
</evidence>
<evidence type="ECO:0000256" key="2">
    <source>
        <dbReference type="ARBA" id="ARBA00022649"/>
    </source>
</evidence>
<dbReference type="InterPro" id="IPR003477">
    <property type="entry name" value="PemK-like"/>
</dbReference>
<gene>
    <name evidence="3" type="ORF">IPN02_12210</name>
</gene>
<sequence>MDFGTPIGSEAGFTRPAVVVTADGFLRYRPTTVFVVPLTYARRVFPSHIDVVPDDVNGLTQRSTALVEQMRAVAVERCSATDGRIGAVVSHQILDVLAMITGMP</sequence>
<evidence type="ECO:0000256" key="1">
    <source>
        <dbReference type="ARBA" id="ARBA00007521"/>
    </source>
</evidence>
<dbReference type="EMBL" id="JADJZA010000007">
    <property type="protein sequence ID" value="MBK9297571.1"/>
    <property type="molecule type" value="Genomic_DNA"/>
</dbReference>
<dbReference type="Gene3D" id="2.30.30.110">
    <property type="match status" value="1"/>
</dbReference>
<reference evidence="3 4" key="1">
    <citation type="submission" date="2020-10" db="EMBL/GenBank/DDBJ databases">
        <title>Connecting structure to function with the recovery of over 1000 high-quality activated sludge metagenome-assembled genomes encoding full-length rRNA genes using long-read sequencing.</title>
        <authorList>
            <person name="Singleton C.M."/>
            <person name="Petriglieri F."/>
            <person name="Kristensen J.M."/>
            <person name="Kirkegaard R.H."/>
            <person name="Michaelsen T.Y."/>
            <person name="Andersen M.H."/>
            <person name="Karst S.M."/>
            <person name="Dueholm M.S."/>
            <person name="Nielsen P.H."/>
            <person name="Albertsen M."/>
        </authorList>
    </citation>
    <scope>NUCLEOTIDE SEQUENCE [LARGE SCALE GENOMIC DNA]</scope>
    <source>
        <strain evidence="3">Lyne_18-Q3-R50-59_MAXAC.006</strain>
    </source>
</reference>
<accession>A0A936ND97</accession>
<proteinExistence type="inferred from homology"/>
<dbReference type="AlphaFoldDB" id="A0A936ND97"/>
<comment type="caution">
    <text evidence="3">The sequence shown here is derived from an EMBL/GenBank/DDBJ whole genome shotgun (WGS) entry which is preliminary data.</text>
</comment>
<organism evidence="3 4">
    <name type="scientific">Candidatus Neomicrothrix subdominans</name>
    <dbReference type="NCBI Taxonomy" id="2954438"/>
    <lineage>
        <taxon>Bacteria</taxon>
        <taxon>Bacillati</taxon>
        <taxon>Actinomycetota</taxon>
        <taxon>Acidimicrobiia</taxon>
        <taxon>Acidimicrobiales</taxon>
        <taxon>Microthrixaceae</taxon>
        <taxon>Candidatus Neomicrothrix</taxon>
    </lineage>
</organism>
<dbReference type="GO" id="GO:0004521">
    <property type="term" value="F:RNA endonuclease activity"/>
    <property type="evidence" value="ECO:0007669"/>
    <property type="project" value="TreeGrafter"/>
</dbReference>
<dbReference type="SUPFAM" id="SSF50118">
    <property type="entry name" value="Cell growth inhibitor/plasmid maintenance toxic component"/>
    <property type="match status" value="1"/>
</dbReference>
<protein>
    <submittedName>
        <fullName evidence="3">Type II toxin-antitoxin system PemK/MazF family toxin</fullName>
    </submittedName>
</protein>